<keyword evidence="5 9" id="KW-0863">Zinc-finger</keyword>
<reference evidence="13" key="1">
    <citation type="submission" date="2021-12" db="EMBL/GenBank/DDBJ databases">
        <authorList>
            <person name="King R."/>
        </authorList>
    </citation>
    <scope>NUCLEOTIDE SEQUENCE</scope>
</reference>
<feature type="domain" description="C2H2-type" evidence="11">
    <location>
        <begin position="388"/>
        <end position="415"/>
    </location>
</feature>
<comment type="subcellular location">
    <subcellularLocation>
        <location evidence="1">Nucleus</location>
    </subcellularLocation>
</comment>
<keyword evidence="4" id="KW-0677">Repeat</keyword>
<dbReference type="Proteomes" id="UP001154078">
    <property type="component" value="Chromosome 3"/>
</dbReference>
<evidence type="ECO:0000313" key="13">
    <source>
        <dbReference type="EMBL" id="CAH0553392.1"/>
    </source>
</evidence>
<dbReference type="InterPro" id="IPR001849">
    <property type="entry name" value="PH_domain"/>
</dbReference>
<evidence type="ECO:0000313" key="14">
    <source>
        <dbReference type="Proteomes" id="UP001154078"/>
    </source>
</evidence>
<dbReference type="SUPFAM" id="SSF57716">
    <property type="entry name" value="Glucocorticoid receptor-like (DNA-binding domain)"/>
    <property type="match status" value="1"/>
</dbReference>
<evidence type="ECO:0000259" key="12">
    <source>
        <dbReference type="PROSITE" id="PS51915"/>
    </source>
</evidence>
<keyword evidence="7" id="KW-0238">DNA-binding</keyword>
<evidence type="ECO:0000256" key="2">
    <source>
        <dbReference type="ARBA" id="ARBA00006991"/>
    </source>
</evidence>
<dbReference type="Gene3D" id="3.30.160.60">
    <property type="entry name" value="Classic Zinc Finger"/>
    <property type="match status" value="8"/>
</dbReference>
<feature type="domain" description="ZAD" evidence="12">
    <location>
        <begin position="5"/>
        <end position="75"/>
    </location>
</feature>
<feature type="domain" description="C2H2-type" evidence="11">
    <location>
        <begin position="275"/>
        <end position="303"/>
    </location>
</feature>
<proteinExistence type="inferred from homology"/>
<dbReference type="SUPFAM" id="SSF50729">
    <property type="entry name" value="PH domain-like"/>
    <property type="match status" value="1"/>
</dbReference>
<dbReference type="InterPro" id="IPR036236">
    <property type="entry name" value="Znf_C2H2_sf"/>
</dbReference>
<evidence type="ECO:0000256" key="6">
    <source>
        <dbReference type="ARBA" id="ARBA00022833"/>
    </source>
</evidence>
<keyword evidence="3 10" id="KW-0479">Metal-binding</keyword>
<dbReference type="InterPro" id="IPR013087">
    <property type="entry name" value="Znf_C2H2_type"/>
</dbReference>
<dbReference type="InterPro" id="IPR012934">
    <property type="entry name" value="Znf_AD"/>
</dbReference>
<dbReference type="FunFam" id="3.30.160.60:FF:000912">
    <property type="entry name" value="Zinc finger protein 660"/>
    <property type="match status" value="1"/>
</dbReference>
<dbReference type="PROSITE" id="PS00028">
    <property type="entry name" value="ZINC_FINGER_C2H2_1"/>
    <property type="match status" value="8"/>
</dbReference>
<dbReference type="SMART" id="SM00868">
    <property type="entry name" value="zf-AD"/>
    <property type="match status" value="1"/>
</dbReference>
<feature type="domain" description="C2H2-type" evidence="11">
    <location>
        <begin position="360"/>
        <end position="387"/>
    </location>
</feature>
<evidence type="ECO:0000256" key="4">
    <source>
        <dbReference type="ARBA" id="ARBA00022737"/>
    </source>
</evidence>
<organism evidence="13 14">
    <name type="scientific">Brassicogethes aeneus</name>
    <name type="common">Rape pollen beetle</name>
    <name type="synonym">Meligethes aeneus</name>
    <dbReference type="NCBI Taxonomy" id="1431903"/>
    <lineage>
        <taxon>Eukaryota</taxon>
        <taxon>Metazoa</taxon>
        <taxon>Ecdysozoa</taxon>
        <taxon>Arthropoda</taxon>
        <taxon>Hexapoda</taxon>
        <taxon>Insecta</taxon>
        <taxon>Pterygota</taxon>
        <taxon>Neoptera</taxon>
        <taxon>Endopterygota</taxon>
        <taxon>Coleoptera</taxon>
        <taxon>Polyphaga</taxon>
        <taxon>Cucujiformia</taxon>
        <taxon>Nitidulidae</taxon>
        <taxon>Meligethinae</taxon>
        <taxon>Brassicogethes</taxon>
    </lineage>
</organism>
<gene>
    <name evidence="13" type="ORF">MELIAE_LOCUS5397</name>
</gene>
<dbReference type="PANTHER" id="PTHR24390">
    <property type="entry name" value="ZINC FINGER PROTEIN"/>
    <property type="match status" value="1"/>
</dbReference>
<dbReference type="Pfam" id="PF07776">
    <property type="entry name" value="zf-AD"/>
    <property type="match status" value="1"/>
</dbReference>
<keyword evidence="8" id="KW-0539">Nucleus</keyword>
<dbReference type="GO" id="GO:0008270">
    <property type="term" value="F:zinc ion binding"/>
    <property type="evidence" value="ECO:0007669"/>
    <property type="project" value="UniProtKB-UniRule"/>
</dbReference>
<feature type="domain" description="C2H2-type" evidence="11">
    <location>
        <begin position="416"/>
        <end position="443"/>
    </location>
</feature>
<dbReference type="FunFam" id="3.30.160.60:FF:000663">
    <property type="entry name" value="Zinc finger protein 45"/>
    <property type="match status" value="1"/>
</dbReference>
<feature type="domain" description="C2H2-type" evidence="11">
    <location>
        <begin position="181"/>
        <end position="208"/>
    </location>
</feature>
<comment type="similarity">
    <text evidence="2">Belongs to the krueppel C2H2-type zinc-finger protein family.</text>
</comment>
<dbReference type="Pfam" id="PF16457">
    <property type="entry name" value="PH_12"/>
    <property type="match status" value="1"/>
</dbReference>
<dbReference type="GO" id="GO:0005634">
    <property type="term" value="C:nucleus"/>
    <property type="evidence" value="ECO:0007669"/>
    <property type="project" value="UniProtKB-SubCell"/>
</dbReference>
<dbReference type="SMART" id="SM00355">
    <property type="entry name" value="ZnF_C2H2"/>
    <property type="match status" value="8"/>
</dbReference>
<dbReference type="EMBL" id="OV121134">
    <property type="protein sequence ID" value="CAH0553392.1"/>
    <property type="molecule type" value="Genomic_DNA"/>
</dbReference>
<keyword evidence="14" id="KW-1185">Reference proteome</keyword>
<protein>
    <submittedName>
        <fullName evidence="13">Uncharacterized protein</fullName>
    </submittedName>
</protein>
<dbReference type="Gene3D" id="3.40.1800.20">
    <property type="match status" value="1"/>
</dbReference>
<evidence type="ECO:0000256" key="7">
    <source>
        <dbReference type="ARBA" id="ARBA00023125"/>
    </source>
</evidence>
<dbReference type="GO" id="GO:0003700">
    <property type="term" value="F:DNA-binding transcription factor activity"/>
    <property type="evidence" value="ECO:0007669"/>
    <property type="project" value="TreeGrafter"/>
</dbReference>
<feature type="domain" description="C2H2-type" evidence="11">
    <location>
        <begin position="304"/>
        <end position="331"/>
    </location>
</feature>
<feature type="domain" description="C2H2-type" evidence="11">
    <location>
        <begin position="332"/>
        <end position="359"/>
    </location>
</feature>
<dbReference type="AlphaFoldDB" id="A0A9P0B2F9"/>
<dbReference type="GO" id="GO:0006357">
    <property type="term" value="P:regulation of transcription by RNA polymerase II"/>
    <property type="evidence" value="ECO:0007669"/>
    <property type="project" value="TreeGrafter"/>
</dbReference>
<dbReference type="SUPFAM" id="SSF57667">
    <property type="entry name" value="beta-beta-alpha zinc fingers"/>
    <property type="match status" value="5"/>
</dbReference>
<dbReference type="OrthoDB" id="6077919at2759"/>
<sequence>MKLNVICRTCLLEKANMRPLFEACVPNMLMSCTSIQVMVNDGLPDKICTQCLLSINKAYTFKQLCEKSDVTLREYLQLQNMPLTTDNLINSIKTDQFFNANEDLQQSSIFQDIFNETTHSLVDNFASQNNSTVVSDLAETVQSLQIIAEQCLPDSWDGDPQIVNCNNTLSSTQNSFAFDLYKCNFCGESFKDDWTLNEHIKNHSVQNKYSDDLEGSLLAHDLHKNFQVHSPKLYEKSVMCNICDRIFVDDKILKKHLSDIHLIEDPLCNDIEKKFSCNICGKKYKHNKNLLVHIRTKHVGEHSYKCEICSRTFALASSLYKHKLLHSGEKKYSCQICGKKFRQSSNLNSHLKVHSGVKNHICTVCNKAFSTASTLGVHMRTHTGIKPYLCSSCDSSFTSATELKKHSMKHTGEKPYSCWQCGKSFSRKETRDTHLRYHTGERPYTCSMCPKKYIAASHLRPSESSVYTLKLIKQKSNSKLTYYLNQDNLHSIENLDEFKVVFTTEHRLTTIFTFLSQENEARNMAFRDLLELSTDDAFIRDMYNDMKNNEIEACLLNFAHLFKMGFIDTVEPNILDKMLKIAKNEDYSIGEDRYSNACIKYSLMVLRNILINRNGVFNDWKQRIINELSFSLFLRYINDESYDVVKFDALRMINTFLKVYKKLTLIKEINQKKNREFIFNRFIKDGKLDSDTEHELYVCQTYLLSLYSDALNGVVKPNGLLDESEKVDDDIIRTSFVNEYTEENNSGFQMDTLSLSGNKISRYSITSVLSESSRNSSYICNIENLETDIVQITILTFECLSYCKSKCYSLFKQSCAEENKYKPGIFTSSDIIVKMLCHLLHVGKNPDKSETTYQPLVYCSNKSPFFMELFCRTLSLLSRTRREMKATSLADYTKVMRVVNEQIRMVLETKPMNFKELHNAVTNSSVIQVFKHWENKENKHLANLINYHPCIQELREKFSKNNRKYVLRQRFIFMHKKTRMQRVLSGTRRPFFKLSHVIVYLSDNNKEIHISDVTPGKKEIKCKTVTTINIKDVANLAHGKNCEQSVECSSDALKAFSLIMEDYTKILLIANNKRDASYWIDGLSILTNSDKETDLFKEELKTLVDMDVRLSLLDLQNVPIPDKAPKVPPLPETPPIPRVPPKSPVLVNNLSNRFSIANTINI</sequence>
<dbReference type="FunFam" id="3.30.160.60:FF:000446">
    <property type="entry name" value="Zinc finger protein"/>
    <property type="match status" value="2"/>
</dbReference>
<evidence type="ECO:0000256" key="9">
    <source>
        <dbReference type="PROSITE-ProRule" id="PRU00042"/>
    </source>
</evidence>
<feature type="binding site" evidence="10">
    <location>
        <position position="51"/>
    </location>
    <ligand>
        <name>Zn(2+)</name>
        <dbReference type="ChEBI" id="CHEBI:29105"/>
    </ligand>
</feature>
<feature type="binding site" evidence="10">
    <location>
        <position position="7"/>
    </location>
    <ligand>
        <name>Zn(2+)</name>
        <dbReference type="ChEBI" id="CHEBI:29105"/>
    </ligand>
</feature>
<dbReference type="GO" id="GO:0000978">
    <property type="term" value="F:RNA polymerase II cis-regulatory region sequence-specific DNA binding"/>
    <property type="evidence" value="ECO:0007669"/>
    <property type="project" value="TreeGrafter"/>
</dbReference>
<feature type="binding site" evidence="10">
    <location>
        <position position="48"/>
    </location>
    <ligand>
        <name>Zn(2+)</name>
        <dbReference type="ChEBI" id="CHEBI:29105"/>
    </ligand>
</feature>
<dbReference type="PROSITE" id="PS51915">
    <property type="entry name" value="ZAD"/>
    <property type="match status" value="1"/>
</dbReference>
<dbReference type="Gene3D" id="6.10.10.90">
    <property type="match status" value="1"/>
</dbReference>
<dbReference type="PROSITE" id="PS50157">
    <property type="entry name" value="ZINC_FINGER_C2H2_2"/>
    <property type="match status" value="8"/>
</dbReference>
<evidence type="ECO:0000259" key="11">
    <source>
        <dbReference type="PROSITE" id="PS50157"/>
    </source>
</evidence>
<accession>A0A9P0B2F9</accession>
<evidence type="ECO:0000256" key="8">
    <source>
        <dbReference type="ARBA" id="ARBA00023242"/>
    </source>
</evidence>
<evidence type="ECO:0000256" key="10">
    <source>
        <dbReference type="PROSITE-ProRule" id="PRU01263"/>
    </source>
</evidence>
<feature type="domain" description="C2H2-type" evidence="11">
    <location>
        <begin position="238"/>
        <end position="266"/>
    </location>
</feature>
<feature type="binding site" evidence="10">
    <location>
        <position position="10"/>
    </location>
    <ligand>
        <name>Zn(2+)</name>
        <dbReference type="ChEBI" id="CHEBI:29105"/>
    </ligand>
</feature>
<name>A0A9P0B2F9_BRAAE</name>
<evidence type="ECO:0000256" key="5">
    <source>
        <dbReference type="ARBA" id="ARBA00022771"/>
    </source>
</evidence>
<dbReference type="Pfam" id="PF00096">
    <property type="entry name" value="zf-C2H2"/>
    <property type="match status" value="6"/>
</dbReference>
<evidence type="ECO:0000256" key="3">
    <source>
        <dbReference type="ARBA" id="ARBA00022723"/>
    </source>
</evidence>
<keyword evidence="6 10" id="KW-0862">Zinc</keyword>
<evidence type="ECO:0000256" key="1">
    <source>
        <dbReference type="ARBA" id="ARBA00004123"/>
    </source>
</evidence>
<dbReference type="PANTHER" id="PTHR24390:SF260">
    <property type="entry name" value="ZINC FINGER PROTEIN 383-RELATED"/>
    <property type="match status" value="1"/>
</dbReference>